<organism evidence="11 12">
    <name type="scientific">Banduia mediterranea</name>
    <dbReference type="NCBI Taxonomy" id="3075609"/>
    <lineage>
        <taxon>Bacteria</taxon>
        <taxon>Pseudomonadati</taxon>
        <taxon>Pseudomonadota</taxon>
        <taxon>Gammaproteobacteria</taxon>
        <taxon>Nevskiales</taxon>
        <taxon>Algiphilaceae</taxon>
        <taxon>Banduia</taxon>
    </lineage>
</organism>
<gene>
    <name evidence="11" type="ORF">RM530_06935</name>
</gene>
<dbReference type="PROSITE" id="PS51007">
    <property type="entry name" value="CYTC"/>
    <property type="match status" value="2"/>
</dbReference>
<comment type="caution">
    <text evidence="11">The sequence shown here is derived from an EMBL/GenBank/DDBJ whole genome shotgun (WGS) entry which is preliminary data.</text>
</comment>
<keyword evidence="2" id="KW-0813">Transport</keyword>
<keyword evidence="9" id="KW-0732">Signal</keyword>
<evidence type="ECO:0000256" key="5">
    <source>
        <dbReference type="ARBA" id="ARBA00022764"/>
    </source>
</evidence>
<evidence type="ECO:0000256" key="6">
    <source>
        <dbReference type="ARBA" id="ARBA00022982"/>
    </source>
</evidence>
<keyword evidence="7 8" id="KW-0408">Iron</keyword>
<evidence type="ECO:0000256" key="8">
    <source>
        <dbReference type="PROSITE-ProRule" id="PRU00433"/>
    </source>
</evidence>
<dbReference type="InterPro" id="IPR050597">
    <property type="entry name" value="Cytochrome_c_Oxidase_Subunit"/>
</dbReference>
<evidence type="ECO:0000256" key="2">
    <source>
        <dbReference type="ARBA" id="ARBA00022448"/>
    </source>
</evidence>
<dbReference type="PIRSF" id="PIRSF000005">
    <property type="entry name" value="Cytochrome_c4"/>
    <property type="match status" value="1"/>
</dbReference>
<keyword evidence="12" id="KW-1185">Reference proteome</keyword>
<proteinExistence type="predicted"/>
<dbReference type="InterPro" id="IPR036909">
    <property type="entry name" value="Cyt_c-like_dom_sf"/>
</dbReference>
<feature type="chain" id="PRO_5047494304" evidence="9">
    <location>
        <begin position="19"/>
        <end position="204"/>
    </location>
</feature>
<comment type="subcellular location">
    <subcellularLocation>
        <location evidence="1">Periplasm</location>
    </subcellularLocation>
</comment>
<evidence type="ECO:0000256" key="4">
    <source>
        <dbReference type="ARBA" id="ARBA00022723"/>
    </source>
</evidence>
<evidence type="ECO:0000256" key="3">
    <source>
        <dbReference type="ARBA" id="ARBA00022617"/>
    </source>
</evidence>
<keyword evidence="6" id="KW-0249">Electron transport</keyword>
<feature type="domain" description="Cytochrome c" evidence="10">
    <location>
        <begin position="112"/>
        <end position="204"/>
    </location>
</feature>
<evidence type="ECO:0000256" key="1">
    <source>
        <dbReference type="ARBA" id="ARBA00004418"/>
    </source>
</evidence>
<evidence type="ECO:0000256" key="7">
    <source>
        <dbReference type="ARBA" id="ARBA00023004"/>
    </source>
</evidence>
<name>A0ABU2WGV3_9GAMM</name>
<reference evidence="11 12" key="1">
    <citation type="submission" date="2023-09" db="EMBL/GenBank/DDBJ databases">
        <authorList>
            <person name="Rey-Velasco X."/>
        </authorList>
    </citation>
    <scope>NUCLEOTIDE SEQUENCE [LARGE SCALE GENOMIC DNA]</scope>
    <source>
        <strain evidence="11 12">W345</strain>
    </source>
</reference>
<dbReference type="EMBL" id="JAVRIC010000007">
    <property type="protein sequence ID" value="MDT0497100.1"/>
    <property type="molecule type" value="Genomic_DNA"/>
</dbReference>
<evidence type="ECO:0000313" key="12">
    <source>
        <dbReference type="Proteomes" id="UP001254608"/>
    </source>
</evidence>
<dbReference type="InterPro" id="IPR009056">
    <property type="entry name" value="Cyt_c-like_dom"/>
</dbReference>
<keyword evidence="3 8" id="KW-0349">Heme</keyword>
<dbReference type="Proteomes" id="UP001254608">
    <property type="component" value="Unassembled WGS sequence"/>
</dbReference>
<dbReference type="SUPFAM" id="SSF46626">
    <property type="entry name" value="Cytochrome c"/>
    <property type="match status" value="2"/>
</dbReference>
<evidence type="ECO:0000259" key="10">
    <source>
        <dbReference type="PROSITE" id="PS51007"/>
    </source>
</evidence>
<feature type="domain" description="Cytochrome c" evidence="10">
    <location>
        <begin position="25"/>
        <end position="103"/>
    </location>
</feature>
<sequence>MKRFVFLALLGSIGLAHAADPFVDGDAEAGEAKAGVCVACHGVAGKSTNPQWPKLAGQSAKYIVKQLAAFKSGERSNPLMTPQAMSLSEQDMANLGAYFAAQELSPGVASEDSIELAQPIYRGGDGERGLPACAACHSPTGAGNPGAGFPHIGGQQGEYTAASLRAYRSGERGAGTQGLIMQSVAEKLTDAEIDALASYIAGLQ</sequence>
<dbReference type="InterPro" id="IPR024167">
    <property type="entry name" value="Cytochrome_c4-like"/>
</dbReference>
<accession>A0ABU2WGV3</accession>
<dbReference type="PANTHER" id="PTHR33751:SF9">
    <property type="entry name" value="CYTOCHROME C4"/>
    <property type="match status" value="1"/>
</dbReference>
<protein>
    <submittedName>
        <fullName evidence="11">C-type cytochrome</fullName>
    </submittedName>
</protein>
<evidence type="ECO:0000313" key="11">
    <source>
        <dbReference type="EMBL" id="MDT0497100.1"/>
    </source>
</evidence>
<keyword evidence="4 8" id="KW-0479">Metal-binding</keyword>
<dbReference type="Gene3D" id="1.10.760.10">
    <property type="entry name" value="Cytochrome c-like domain"/>
    <property type="match status" value="2"/>
</dbReference>
<evidence type="ECO:0000256" key="9">
    <source>
        <dbReference type="SAM" id="SignalP"/>
    </source>
</evidence>
<keyword evidence="5" id="KW-0574">Periplasm</keyword>
<dbReference type="Pfam" id="PF00034">
    <property type="entry name" value="Cytochrom_C"/>
    <property type="match status" value="2"/>
</dbReference>
<feature type="signal peptide" evidence="9">
    <location>
        <begin position="1"/>
        <end position="18"/>
    </location>
</feature>
<dbReference type="PANTHER" id="PTHR33751">
    <property type="entry name" value="CBB3-TYPE CYTOCHROME C OXIDASE SUBUNIT FIXP"/>
    <property type="match status" value="1"/>
</dbReference>
<dbReference type="RefSeq" id="WP_311364493.1">
    <property type="nucleotide sequence ID" value="NZ_JAVRIC010000007.1"/>
</dbReference>